<evidence type="ECO:0000313" key="2">
    <source>
        <dbReference type="Proteomes" id="UP000230000"/>
    </source>
</evidence>
<reference evidence="1 2" key="1">
    <citation type="submission" date="2017-11" db="EMBL/GenBank/DDBJ databases">
        <title>Genomic Encyclopedia of Archaeal and Bacterial Type Strains, Phase II (KMG-II): From Individual Species to Whole Genera.</title>
        <authorList>
            <person name="Goeker M."/>
        </authorList>
    </citation>
    <scope>NUCLEOTIDE SEQUENCE [LARGE SCALE GENOMIC DNA]</scope>
    <source>
        <strain evidence="1 2">DSM 27268</strain>
    </source>
</reference>
<evidence type="ECO:0000313" key="1">
    <source>
        <dbReference type="EMBL" id="PJJ75970.1"/>
    </source>
</evidence>
<comment type="caution">
    <text evidence="1">The sequence shown here is derived from an EMBL/GenBank/DDBJ whole genome shotgun (WGS) entry which is preliminary data.</text>
</comment>
<protein>
    <submittedName>
        <fullName evidence="1">Uncharacterized protein</fullName>
    </submittedName>
</protein>
<gene>
    <name evidence="1" type="ORF">BXY57_1564</name>
</gene>
<keyword evidence="2" id="KW-1185">Reference proteome</keyword>
<organism evidence="1 2">
    <name type="scientific">Thermoflavifilum aggregans</name>
    <dbReference type="NCBI Taxonomy" id="454188"/>
    <lineage>
        <taxon>Bacteria</taxon>
        <taxon>Pseudomonadati</taxon>
        <taxon>Bacteroidota</taxon>
        <taxon>Chitinophagia</taxon>
        <taxon>Chitinophagales</taxon>
        <taxon>Chitinophagaceae</taxon>
        <taxon>Thermoflavifilum</taxon>
    </lineage>
</organism>
<accession>A0A2M9CVN8</accession>
<dbReference type="AlphaFoldDB" id="A0A2M9CVN8"/>
<sequence>MIGLRIYAKFSSKNTQNIDNKQVFNKKIFHMANQKPLMIRLDKHCDYVLINTVIRKKIRNERKNCREHFKPQIVFDV</sequence>
<dbReference type="EMBL" id="PGFG01000001">
    <property type="protein sequence ID" value="PJJ75970.1"/>
    <property type="molecule type" value="Genomic_DNA"/>
</dbReference>
<proteinExistence type="predicted"/>
<name>A0A2M9CVN8_9BACT</name>
<dbReference type="Proteomes" id="UP000230000">
    <property type="component" value="Unassembled WGS sequence"/>
</dbReference>